<dbReference type="Proteomes" id="UP000589738">
    <property type="component" value="Unassembled WGS sequence"/>
</dbReference>
<keyword evidence="1" id="KW-1133">Transmembrane helix</keyword>
<name>A0A841NKX9_9FLAO</name>
<evidence type="ECO:0000313" key="3">
    <source>
        <dbReference type="Proteomes" id="UP000589738"/>
    </source>
</evidence>
<protein>
    <submittedName>
        <fullName evidence="2">Uncharacterized protein</fullName>
    </submittedName>
</protein>
<dbReference type="EMBL" id="JACHLC010000003">
    <property type="protein sequence ID" value="MBB6371899.1"/>
    <property type="molecule type" value="Genomic_DNA"/>
</dbReference>
<keyword evidence="1" id="KW-0472">Membrane</keyword>
<keyword evidence="3" id="KW-1185">Reference proteome</keyword>
<keyword evidence="1" id="KW-0812">Transmembrane</keyword>
<evidence type="ECO:0000256" key="1">
    <source>
        <dbReference type="SAM" id="Phobius"/>
    </source>
</evidence>
<dbReference type="AlphaFoldDB" id="A0A841NKX9"/>
<dbReference type="RefSeq" id="WP_184165143.1">
    <property type="nucleotide sequence ID" value="NZ_JACHLC010000003.1"/>
</dbReference>
<reference evidence="2 3" key="1">
    <citation type="submission" date="2020-08" db="EMBL/GenBank/DDBJ databases">
        <title>Functional genomics of gut bacteria from endangered species of beetles.</title>
        <authorList>
            <person name="Carlos-Shanley C."/>
        </authorList>
    </citation>
    <scope>NUCLEOTIDE SEQUENCE [LARGE SCALE GENOMIC DNA]</scope>
    <source>
        <strain evidence="2 3">S00136</strain>
    </source>
</reference>
<sequence length="205" mass="23451">MNKTLKYFLIALCAVGGLFLIGFIIMVLMIGFAFGSFDKGYSVSELKEEYYSKEVEIKELVNYYNTIKPKNCSVDIEFKNDKILERLTVISKDSSNEIIYQEWDINSNVLQTEKLKNLVGWSEREITGLKSKLDQANCISIEEGEPLKIGFKRSGMGMFSFNIFQEARTNRDEYNNNCEYILVNKYLALQYGGGAIGPQCFPDKN</sequence>
<gene>
    <name evidence="2" type="ORF">HNP36_002984</name>
</gene>
<comment type="caution">
    <text evidence="2">The sequence shown here is derived from an EMBL/GenBank/DDBJ whole genome shotgun (WGS) entry which is preliminary data.</text>
</comment>
<feature type="transmembrane region" description="Helical" evidence="1">
    <location>
        <begin position="7"/>
        <end position="34"/>
    </location>
</feature>
<proteinExistence type="predicted"/>
<organism evidence="2 3">
    <name type="scientific">Chryseobacterium shigense</name>
    <dbReference type="NCBI Taxonomy" id="297244"/>
    <lineage>
        <taxon>Bacteria</taxon>
        <taxon>Pseudomonadati</taxon>
        <taxon>Bacteroidota</taxon>
        <taxon>Flavobacteriia</taxon>
        <taxon>Flavobacteriales</taxon>
        <taxon>Weeksellaceae</taxon>
        <taxon>Chryseobacterium group</taxon>
        <taxon>Chryseobacterium</taxon>
    </lineage>
</organism>
<accession>A0A841NKX9</accession>
<evidence type="ECO:0000313" key="2">
    <source>
        <dbReference type="EMBL" id="MBB6371899.1"/>
    </source>
</evidence>